<dbReference type="Pfam" id="PF10249">
    <property type="entry name" value="NDUFB10"/>
    <property type="match status" value="1"/>
</dbReference>
<proteinExistence type="inferred from homology"/>
<evidence type="ECO:0000256" key="5">
    <source>
        <dbReference type="ARBA" id="ARBA00022792"/>
    </source>
</evidence>
<keyword evidence="5" id="KW-0999">Mitochondrion inner membrane</keyword>
<sequence length="108" mass="12696">MSGMYDEPKVSAVKLTPYPHEELGRKDGPAKDPVKFLQAAEQRARERQIAYETVRLLRQDVITCYRKEGVNHYENCKEVCETYYNTIIKKDVGQVHPNWENKEKHDGW</sequence>
<keyword evidence="8" id="KW-0472">Membrane</keyword>
<evidence type="ECO:0000256" key="3">
    <source>
        <dbReference type="ARBA" id="ARBA00022448"/>
    </source>
</evidence>
<reference evidence="9" key="1">
    <citation type="submission" date="2021-01" db="EMBL/GenBank/DDBJ databases">
        <authorList>
            <person name="Corre E."/>
            <person name="Pelletier E."/>
            <person name="Niang G."/>
            <person name="Scheremetjew M."/>
            <person name="Finn R."/>
            <person name="Kale V."/>
            <person name="Holt S."/>
            <person name="Cochrane G."/>
            <person name="Meng A."/>
            <person name="Brown T."/>
            <person name="Cohen L."/>
        </authorList>
    </citation>
    <scope>NUCLEOTIDE SEQUENCE</scope>
    <source>
        <strain evidence="9">Isolate 1302-5</strain>
    </source>
</reference>
<name>A0A7S4NIE6_9STRA</name>
<gene>
    <name evidence="9" type="ORF">OAUR00152_LOCUS43160</name>
</gene>
<dbReference type="GO" id="GO:0005743">
    <property type="term" value="C:mitochondrial inner membrane"/>
    <property type="evidence" value="ECO:0007669"/>
    <property type="project" value="UniProtKB-SubCell"/>
</dbReference>
<keyword evidence="4" id="KW-0679">Respiratory chain</keyword>
<evidence type="ECO:0000256" key="2">
    <source>
        <dbReference type="ARBA" id="ARBA00008317"/>
    </source>
</evidence>
<evidence type="ECO:0000256" key="8">
    <source>
        <dbReference type="ARBA" id="ARBA00023136"/>
    </source>
</evidence>
<dbReference type="PANTHER" id="PTHR13094:SF1">
    <property type="entry name" value="NADH DEHYDROGENASE [UBIQUINONE] 1 BETA SUBCOMPLEX SUBUNIT 10"/>
    <property type="match status" value="1"/>
</dbReference>
<evidence type="ECO:0000256" key="4">
    <source>
        <dbReference type="ARBA" id="ARBA00022660"/>
    </source>
</evidence>
<evidence type="ECO:0008006" key="10">
    <source>
        <dbReference type="Google" id="ProtNLM"/>
    </source>
</evidence>
<organism evidence="9">
    <name type="scientific">Odontella aurita</name>
    <dbReference type="NCBI Taxonomy" id="265563"/>
    <lineage>
        <taxon>Eukaryota</taxon>
        <taxon>Sar</taxon>
        <taxon>Stramenopiles</taxon>
        <taxon>Ochrophyta</taxon>
        <taxon>Bacillariophyta</taxon>
        <taxon>Mediophyceae</taxon>
        <taxon>Biddulphiophycidae</taxon>
        <taxon>Eupodiscales</taxon>
        <taxon>Odontellaceae</taxon>
        <taxon>Odontella</taxon>
    </lineage>
</organism>
<accession>A0A7S4NIE6</accession>
<comment type="similarity">
    <text evidence="2">Belongs to the complex I NDUFB10 subunit family.</text>
</comment>
<dbReference type="PANTHER" id="PTHR13094">
    <property type="entry name" value="NADH-UBIQUINONE OXIDOREDUCTASE PDSW SUBUNIT"/>
    <property type="match status" value="1"/>
</dbReference>
<evidence type="ECO:0000256" key="6">
    <source>
        <dbReference type="ARBA" id="ARBA00022982"/>
    </source>
</evidence>
<evidence type="ECO:0000313" key="9">
    <source>
        <dbReference type="EMBL" id="CAE2290957.1"/>
    </source>
</evidence>
<dbReference type="InterPro" id="IPR039993">
    <property type="entry name" value="NDUFB10"/>
</dbReference>
<dbReference type="GO" id="GO:0045271">
    <property type="term" value="C:respiratory chain complex I"/>
    <property type="evidence" value="ECO:0007669"/>
    <property type="project" value="UniProtKB-ARBA"/>
</dbReference>
<evidence type="ECO:0000256" key="1">
    <source>
        <dbReference type="ARBA" id="ARBA00004443"/>
    </source>
</evidence>
<keyword evidence="6" id="KW-0249">Electron transport</keyword>
<dbReference type="AlphaFoldDB" id="A0A7S4NIE6"/>
<comment type="subcellular location">
    <subcellularLocation>
        <location evidence="1">Mitochondrion inner membrane</location>
        <topology evidence="1">Peripheral membrane protein</topology>
        <orientation evidence="1">Matrix side</orientation>
    </subcellularLocation>
</comment>
<keyword evidence="7" id="KW-0496">Mitochondrion</keyword>
<protein>
    <recommendedName>
        <fullName evidence="10">NADH dehydrogenase [ubiquinone] 1 beta subcomplex subunit 10</fullName>
    </recommendedName>
</protein>
<evidence type="ECO:0000256" key="7">
    <source>
        <dbReference type="ARBA" id="ARBA00023128"/>
    </source>
</evidence>
<dbReference type="InterPro" id="IPR019377">
    <property type="entry name" value="NADH_UbQ_OxRdtase_su10"/>
</dbReference>
<keyword evidence="3" id="KW-0813">Transport</keyword>
<dbReference type="EMBL" id="HBKQ01063247">
    <property type="protein sequence ID" value="CAE2290957.1"/>
    <property type="molecule type" value="Transcribed_RNA"/>
</dbReference>